<keyword evidence="1" id="KW-0812">Transmembrane</keyword>
<protein>
    <submittedName>
        <fullName evidence="2">Uncharacterized protein</fullName>
    </submittedName>
</protein>
<dbReference type="Proteomes" id="UP001367676">
    <property type="component" value="Unassembled WGS sequence"/>
</dbReference>
<keyword evidence="1" id="KW-0472">Membrane</keyword>
<gene>
    <name evidence="2" type="ORF">V9T40_014359</name>
</gene>
<feature type="transmembrane region" description="Helical" evidence="1">
    <location>
        <begin position="281"/>
        <end position="300"/>
    </location>
</feature>
<organism evidence="2 3">
    <name type="scientific">Parthenolecanium corni</name>
    <dbReference type="NCBI Taxonomy" id="536013"/>
    <lineage>
        <taxon>Eukaryota</taxon>
        <taxon>Metazoa</taxon>
        <taxon>Ecdysozoa</taxon>
        <taxon>Arthropoda</taxon>
        <taxon>Hexapoda</taxon>
        <taxon>Insecta</taxon>
        <taxon>Pterygota</taxon>
        <taxon>Neoptera</taxon>
        <taxon>Paraneoptera</taxon>
        <taxon>Hemiptera</taxon>
        <taxon>Sternorrhyncha</taxon>
        <taxon>Coccoidea</taxon>
        <taxon>Coccidae</taxon>
        <taxon>Parthenolecanium</taxon>
    </lineage>
</organism>
<dbReference type="AlphaFoldDB" id="A0AAN9XWY4"/>
<keyword evidence="1" id="KW-1133">Transmembrane helix</keyword>
<dbReference type="EMBL" id="JBBCAQ010000038">
    <property type="protein sequence ID" value="KAK7571887.1"/>
    <property type="molecule type" value="Genomic_DNA"/>
</dbReference>
<sequence length="302" mass="34174">MTANRSTLPIVSDFEPSKLANLTSQEEHKLQLRALLDKELTIKYKILMLELFARKSGNELYGFIDDENANRKCTAIIKAFFECLGKLKVQNHTKDVYLDVIALPTSSFFSEPTGDDLGKNLSLICSVMNEQLKNEAVYKALLDENEKSESWYRRKILLYSIPKSKNELQKALAEVYNAPQTKTYKAHLGFIFSDSSIKLTISNLIKVPGKLEMVQKIYDQVIQELVSQTEDIAVDEIDIIERGILDLQQNVSYITLFRKLKEKINANPDLKSSITTTGKTLRRGALTLVIGVVCIICILMNS</sequence>
<comment type="caution">
    <text evidence="2">The sequence shown here is derived from an EMBL/GenBank/DDBJ whole genome shotgun (WGS) entry which is preliminary data.</text>
</comment>
<proteinExistence type="predicted"/>
<name>A0AAN9XWY4_9HEMI</name>
<keyword evidence="3" id="KW-1185">Reference proteome</keyword>
<evidence type="ECO:0000256" key="1">
    <source>
        <dbReference type="SAM" id="Phobius"/>
    </source>
</evidence>
<accession>A0AAN9XWY4</accession>
<reference evidence="2 3" key="1">
    <citation type="submission" date="2024-03" db="EMBL/GenBank/DDBJ databases">
        <title>Adaptation during the transition from Ophiocordyceps entomopathogen to insect associate is accompanied by gene loss and intensified selection.</title>
        <authorList>
            <person name="Ward C.M."/>
            <person name="Onetto C.A."/>
            <person name="Borneman A.R."/>
        </authorList>
    </citation>
    <scope>NUCLEOTIDE SEQUENCE [LARGE SCALE GENOMIC DNA]</scope>
    <source>
        <strain evidence="2">AWRI1</strain>
        <tissue evidence="2">Single Adult Female</tissue>
    </source>
</reference>
<evidence type="ECO:0000313" key="2">
    <source>
        <dbReference type="EMBL" id="KAK7571887.1"/>
    </source>
</evidence>
<evidence type="ECO:0000313" key="3">
    <source>
        <dbReference type="Proteomes" id="UP001367676"/>
    </source>
</evidence>